<dbReference type="RefSeq" id="WP_203905296.1">
    <property type="nucleotide sequence ID" value="NZ_BOPF01000057.1"/>
</dbReference>
<dbReference type="EMBL" id="BOPF01000057">
    <property type="protein sequence ID" value="GIJ51899.1"/>
    <property type="molecule type" value="Genomic_DNA"/>
</dbReference>
<evidence type="ECO:0000313" key="2">
    <source>
        <dbReference type="EMBL" id="GIJ51899.1"/>
    </source>
</evidence>
<comment type="caution">
    <text evidence="2">The sequence shown here is derived from an EMBL/GenBank/DDBJ whole genome shotgun (WGS) entry which is preliminary data.</text>
</comment>
<reference evidence="2" key="1">
    <citation type="submission" date="2021-01" db="EMBL/GenBank/DDBJ databases">
        <title>Whole genome shotgun sequence of Virgisporangium aliadipatigenens NBRC 105644.</title>
        <authorList>
            <person name="Komaki H."/>
            <person name="Tamura T."/>
        </authorList>
    </citation>
    <scope>NUCLEOTIDE SEQUENCE</scope>
    <source>
        <strain evidence="2">NBRC 105644</strain>
    </source>
</reference>
<keyword evidence="1" id="KW-1133">Transmembrane helix</keyword>
<gene>
    <name evidence="2" type="ORF">Val02_87850</name>
</gene>
<keyword evidence="3" id="KW-1185">Reference proteome</keyword>
<keyword evidence="1" id="KW-0812">Transmembrane</keyword>
<name>A0A8J3YUG7_9ACTN</name>
<evidence type="ECO:0000256" key="1">
    <source>
        <dbReference type="SAM" id="Phobius"/>
    </source>
</evidence>
<dbReference type="Proteomes" id="UP000619260">
    <property type="component" value="Unassembled WGS sequence"/>
</dbReference>
<sequence>MGRLYGHSAGGAFVLGNVPPQTQAQYERIWEQVRRGKRVLAIGSGLVFLALLVATFRDVVGWTSWLILVALLVLCGLFHVADVRMANRPPGTVEVPEDLVDDIVGMQETRDDIIAFGGERLDSAEFEQVVNAVSDSVAASVDAAGEVLACERTGDLRRADALRADIHTRLGQMAEVRRHLFDDGAYTADSQQQADPS</sequence>
<dbReference type="AlphaFoldDB" id="A0A8J3YUG7"/>
<accession>A0A8J3YUG7</accession>
<feature type="transmembrane region" description="Helical" evidence="1">
    <location>
        <begin position="62"/>
        <end position="81"/>
    </location>
</feature>
<evidence type="ECO:0000313" key="3">
    <source>
        <dbReference type="Proteomes" id="UP000619260"/>
    </source>
</evidence>
<feature type="transmembrane region" description="Helical" evidence="1">
    <location>
        <begin position="38"/>
        <end position="56"/>
    </location>
</feature>
<keyword evidence="1" id="KW-0472">Membrane</keyword>
<organism evidence="2 3">
    <name type="scientific">Virgisporangium aliadipatigenens</name>
    <dbReference type="NCBI Taxonomy" id="741659"/>
    <lineage>
        <taxon>Bacteria</taxon>
        <taxon>Bacillati</taxon>
        <taxon>Actinomycetota</taxon>
        <taxon>Actinomycetes</taxon>
        <taxon>Micromonosporales</taxon>
        <taxon>Micromonosporaceae</taxon>
        <taxon>Virgisporangium</taxon>
    </lineage>
</organism>
<proteinExistence type="predicted"/>
<protein>
    <submittedName>
        <fullName evidence="2">Uncharacterized protein</fullName>
    </submittedName>
</protein>